<evidence type="ECO:0000256" key="1">
    <source>
        <dbReference type="ARBA" id="ARBA00001953"/>
    </source>
</evidence>
<dbReference type="SUPFAM" id="SSF51230">
    <property type="entry name" value="Single hybrid motif"/>
    <property type="match status" value="1"/>
</dbReference>
<gene>
    <name evidence="11" type="primary">LOC108734149</name>
</gene>
<proteinExistence type="predicted"/>
<dbReference type="KEGG" id="apln:108734149"/>
<keyword evidence="2" id="KW-0436">Ligase</keyword>
<dbReference type="InterPro" id="IPR011764">
    <property type="entry name" value="Biotin_carboxylation_dom"/>
</dbReference>
<keyword evidence="3 6" id="KW-0547">Nucleotide-binding</keyword>
<dbReference type="Proteomes" id="UP000192223">
    <property type="component" value="Unplaced"/>
</dbReference>
<dbReference type="Gene3D" id="3.40.50.20">
    <property type="match status" value="1"/>
</dbReference>
<dbReference type="FunFam" id="3.30.1490.20:FF:000003">
    <property type="entry name" value="acetyl-CoA carboxylase isoform X1"/>
    <property type="match status" value="1"/>
</dbReference>
<dbReference type="SUPFAM" id="SSF56059">
    <property type="entry name" value="Glutathione synthetase ATP-binding domain-like"/>
    <property type="match status" value="1"/>
</dbReference>
<dbReference type="SMART" id="SM00878">
    <property type="entry name" value="Biotin_carb_C"/>
    <property type="match status" value="1"/>
</dbReference>
<dbReference type="InterPro" id="IPR011053">
    <property type="entry name" value="Single_hybrid_motif"/>
</dbReference>
<evidence type="ECO:0000256" key="3">
    <source>
        <dbReference type="ARBA" id="ARBA00022741"/>
    </source>
</evidence>
<evidence type="ECO:0000256" key="5">
    <source>
        <dbReference type="ARBA" id="ARBA00023267"/>
    </source>
</evidence>
<evidence type="ECO:0000259" key="8">
    <source>
        <dbReference type="PROSITE" id="PS50975"/>
    </source>
</evidence>
<dbReference type="CTD" id="56922"/>
<dbReference type="RefSeq" id="XP_025834584.1">
    <property type="nucleotide sequence ID" value="XM_025978799.1"/>
</dbReference>
<organism evidence="10 11">
    <name type="scientific">Agrilus planipennis</name>
    <name type="common">Emerald ash borer</name>
    <name type="synonym">Agrilus marcopoli</name>
    <dbReference type="NCBI Taxonomy" id="224129"/>
    <lineage>
        <taxon>Eukaryota</taxon>
        <taxon>Metazoa</taxon>
        <taxon>Ecdysozoa</taxon>
        <taxon>Arthropoda</taxon>
        <taxon>Hexapoda</taxon>
        <taxon>Insecta</taxon>
        <taxon>Pterygota</taxon>
        <taxon>Neoptera</taxon>
        <taxon>Endopterygota</taxon>
        <taxon>Coleoptera</taxon>
        <taxon>Polyphaga</taxon>
        <taxon>Elateriformia</taxon>
        <taxon>Buprestoidea</taxon>
        <taxon>Buprestidae</taxon>
        <taxon>Agrilinae</taxon>
        <taxon>Agrilus</taxon>
    </lineage>
</organism>
<evidence type="ECO:0000259" key="9">
    <source>
        <dbReference type="PROSITE" id="PS50979"/>
    </source>
</evidence>
<dbReference type="GeneID" id="108734149"/>
<dbReference type="InterPro" id="IPR005482">
    <property type="entry name" value="Biotin_COase_C"/>
</dbReference>
<dbReference type="Pfam" id="PF02785">
    <property type="entry name" value="Biotin_carb_C"/>
    <property type="match status" value="1"/>
</dbReference>
<evidence type="ECO:0000259" key="7">
    <source>
        <dbReference type="PROSITE" id="PS50968"/>
    </source>
</evidence>
<dbReference type="InterPro" id="IPR000089">
    <property type="entry name" value="Biotin_lipoyl"/>
</dbReference>
<dbReference type="Gene3D" id="3.30.700.40">
    <property type="match status" value="1"/>
</dbReference>
<dbReference type="NCBIfam" id="NF006367">
    <property type="entry name" value="PRK08591.1"/>
    <property type="match status" value="1"/>
</dbReference>
<evidence type="ECO:0000256" key="4">
    <source>
        <dbReference type="ARBA" id="ARBA00022840"/>
    </source>
</evidence>
<dbReference type="GO" id="GO:0005739">
    <property type="term" value="C:mitochondrion"/>
    <property type="evidence" value="ECO:0007669"/>
    <property type="project" value="TreeGrafter"/>
</dbReference>
<dbReference type="SUPFAM" id="SSF52440">
    <property type="entry name" value="PreATP-grasp domain"/>
    <property type="match status" value="1"/>
</dbReference>
<dbReference type="Gene3D" id="3.30.1490.20">
    <property type="entry name" value="ATP-grasp fold, A domain"/>
    <property type="match status" value="1"/>
</dbReference>
<dbReference type="FunFam" id="3.30.470.20:FF:000028">
    <property type="entry name" value="Methylcrotonoyl-CoA carboxylase subunit alpha, mitochondrial"/>
    <property type="match status" value="1"/>
</dbReference>
<dbReference type="Pfam" id="PF00289">
    <property type="entry name" value="Biotin_carb_N"/>
    <property type="match status" value="1"/>
</dbReference>
<dbReference type="InterPro" id="IPR013815">
    <property type="entry name" value="ATP_grasp_subdomain_1"/>
</dbReference>
<dbReference type="FunCoup" id="A0A7F5RF19">
    <property type="interactions" value="1716"/>
</dbReference>
<dbReference type="InterPro" id="IPR005481">
    <property type="entry name" value="BC-like_N"/>
</dbReference>
<dbReference type="InterPro" id="IPR050856">
    <property type="entry name" value="Biotin_carboxylase_complex"/>
</dbReference>
<feature type="domain" description="ATP-grasp" evidence="8">
    <location>
        <begin position="156"/>
        <end position="354"/>
    </location>
</feature>
<dbReference type="PROSITE" id="PS50975">
    <property type="entry name" value="ATP_GRASP"/>
    <property type="match status" value="1"/>
</dbReference>
<dbReference type="InterPro" id="IPR011054">
    <property type="entry name" value="Rudment_hybrid_motif"/>
</dbReference>
<dbReference type="GO" id="GO:0005524">
    <property type="term" value="F:ATP binding"/>
    <property type="evidence" value="ECO:0007669"/>
    <property type="project" value="UniProtKB-UniRule"/>
</dbReference>
<accession>A0A7F5RF19</accession>
<comment type="cofactor">
    <cofactor evidence="1">
        <name>biotin</name>
        <dbReference type="ChEBI" id="CHEBI:57586"/>
    </cofactor>
</comment>
<evidence type="ECO:0000313" key="10">
    <source>
        <dbReference type="Proteomes" id="UP000192223"/>
    </source>
</evidence>
<sequence>MFSWAVLLRSTTKCHKLFVSNNKAFLQRCGFKSDVIQIDKIVIANRGEIACRIIRTARKLGVKTVAIFSDADENAMHVAMADEAYRIGPPPANQSYLCGDKVIEIAKRSGSQAIHPGYGFLSENAEFSEICHKVGVTFIGPPASAIKNMGIKSTSKIIMSDAGVPIIKGYHGSDQSVKKLKEEASKIGYPIMIKAVRGGGGKGMRIAHSEKDFEEALQSARTESEKSFGDSDVLLERFVSEPRHVEVQIFADTHGNAVHLFERDCSVQRRHQKIIEEAPAPGLANDLRNKLGSAAVRAAKAVGYVGAGTVEFILDRTTHDFFFMEMNTRLQVEHPVTEMITGYDLVEWQIKIAAGEKLPVEQENINFKGHAFEARIYAEDPKGGFLPGAGPLLYLSTPEPAKDVRIETGVQEGDEVSIYYDPMIAKLVVWAKERTVALNKLRTNLLNYNISGVETNINFLLTLTKHPEFTKGNVHTNFIHDHNKDLFPEVKPSQNQLIQAALAVILSEKHKENTEAIRQNNQFNPFIVESGFRVNYLHKRTIKLIFNNEEYELVIQYLGKNDYNVSLDKGNSWIKVGGSLIKENNVSTLDFFIEDYRGSTKFYLNDEHIALFDLGGKIQFNFENKQFWIDENESGSGELDNRAVAPMPGVIDRVLVQEGDIVNEGDSLLVLMAMKMEYIIKAPRNCKVVKVPHQAGENVSKGSVLVEMEDIK</sequence>
<dbReference type="PANTHER" id="PTHR18866">
    <property type="entry name" value="CARBOXYLASE:PYRUVATE/ACETYL-COA/PROPIONYL-COA CARBOXYLASE"/>
    <property type="match status" value="1"/>
</dbReference>
<feature type="domain" description="Biotin carboxylation" evidence="9">
    <location>
        <begin position="37"/>
        <end position="484"/>
    </location>
</feature>
<evidence type="ECO:0000313" key="11">
    <source>
        <dbReference type="RefSeq" id="XP_025834584.1"/>
    </source>
</evidence>
<dbReference type="OrthoDB" id="196847at2759"/>
<dbReference type="GO" id="GO:0004485">
    <property type="term" value="F:methylcrotonoyl-CoA carboxylase activity"/>
    <property type="evidence" value="ECO:0007669"/>
    <property type="project" value="TreeGrafter"/>
</dbReference>
<reference evidence="11" key="1">
    <citation type="submission" date="2025-08" db="UniProtKB">
        <authorList>
            <consortium name="RefSeq"/>
        </authorList>
    </citation>
    <scope>IDENTIFICATION</scope>
    <source>
        <tissue evidence="11">Entire body</tissue>
    </source>
</reference>
<dbReference type="SUPFAM" id="SSF51246">
    <property type="entry name" value="Rudiment single hybrid motif"/>
    <property type="match status" value="1"/>
</dbReference>
<dbReference type="PANTHER" id="PTHR18866:SF33">
    <property type="entry name" value="METHYLCROTONOYL-COA CARBOXYLASE SUBUNIT ALPHA, MITOCHONDRIAL-RELATED"/>
    <property type="match status" value="1"/>
</dbReference>
<dbReference type="PROSITE" id="PS50979">
    <property type="entry name" value="BC"/>
    <property type="match status" value="1"/>
</dbReference>
<dbReference type="PROSITE" id="PS00867">
    <property type="entry name" value="CPSASE_2"/>
    <property type="match status" value="1"/>
</dbReference>
<evidence type="ECO:0000256" key="6">
    <source>
        <dbReference type="PROSITE-ProRule" id="PRU00409"/>
    </source>
</evidence>
<dbReference type="Pfam" id="PF02786">
    <property type="entry name" value="CPSase_L_D2"/>
    <property type="match status" value="1"/>
</dbReference>
<protein>
    <submittedName>
        <fullName evidence="11">Methylcrotonoyl-CoA carboxylase subunit alpha, mitochondrial</fullName>
    </submittedName>
</protein>
<dbReference type="GO" id="GO:0046872">
    <property type="term" value="F:metal ion binding"/>
    <property type="evidence" value="ECO:0007669"/>
    <property type="project" value="InterPro"/>
</dbReference>
<dbReference type="PROSITE" id="PS50968">
    <property type="entry name" value="BIOTINYL_LIPOYL"/>
    <property type="match status" value="1"/>
</dbReference>
<dbReference type="AlphaFoldDB" id="A0A7F5RF19"/>
<dbReference type="Gene3D" id="2.40.50.100">
    <property type="match status" value="1"/>
</dbReference>
<dbReference type="Gene3D" id="3.30.470.20">
    <property type="entry name" value="ATP-grasp fold, B domain"/>
    <property type="match status" value="1"/>
</dbReference>
<dbReference type="InterPro" id="IPR016185">
    <property type="entry name" value="PreATP-grasp_dom_sf"/>
</dbReference>
<dbReference type="CDD" id="cd06850">
    <property type="entry name" value="biotinyl_domain"/>
    <property type="match status" value="1"/>
</dbReference>
<dbReference type="InterPro" id="IPR005479">
    <property type="entry name" value="CPAse_ATP-bd"/>
</dbReference>
<dbReference type="PROSITE" id="PS00188">
    <property type="entry name" value="BIOTIN"/>
    <property type="match status" value="1"/>
</dbReference>
<keyword evidence="10" id="KW-1185">Reference proteome</keyword>
<keyword evidence="5" id="KW-0092">Biotin</keyword>
<dbReference type="FunFam" id="3.40.50.20:FF:000010">
    <property type="entry name" value="Propionyl-CoA carboxylase subunit alpha"/>
    <property type="match status" value="1"/>
</dbReference>
<keyword evidence="4 6" id="KW-0067">ATP-binding</keyword>
<feature type="domain" description="Lipoyl-binding" evidence="7">
    <location>
        <begin position="636"/>
        <end position="709"/>
    </location>
</feature>
<dbReference type="InterPro" id="IPR001882">
    <property type="entry name" value="Biotin_BS"/>
</dbReference>
<evidence type="ECO:0000256" key="2">
    <source>
        <dbReference type="ARBA" id="ARBA00022598"/>
    </source>
</evidence>
<dbReference type="Pfam" id="PF00364">
    <property type="entry name" value="Biotin_lipoyl"/>
    <property type="match status" value="1"/>
</dbReference>
<dbReference type="InterPro" id="IPR011761">
    <property type="entry name" value="ATP-grasp"/>
</dbReference>
<dbReference type="InParanoid" id="A0A7F5RF19"/>
<name>A0A7F5RF19_AGRPL</name>